<dbReference type="OrthoDB" id="9802676at2"/>
<reference evidence="2 3" key="1">
    <citation type="submission" date="2014-07" db="EMBL/GenBank/DDBJ databases">
        <title>Draft genome of Clostridium celerecrescens 152B isolated from sediments associated with methane hydrate from Krishna Godavari basin.</title>
        <authorList>
            <person name="Honkalas V.S."/>
            <person name="Dabir A.P."/>
            <person name="Arora P."/>
            <person name="Dhakephalkar P.K."/>
        </authorList>
    </citation>
    <scope>NUCLEOTIDE SEQUENCE [LARGE SCALE GENOMIC DNA]</scope>
    <source>
        <strain evidence="2 3">152B</strain>
    </source>
</reference>
<sequence length="161" mass="17789">MDYEIDVKNLKRCTEISRQSREAGNTPFGAILAGKDGSILLEQPNVEITEGKCTGHAETQVAERASQLYSKDFLGECTLYTTAEPCAMCAGAIYWAGIGRVVYGMTEKDLLEHTGADPQNPTFDLPCREVFARGQKKIEVVGPFPELVEEIAEVHKGYWNN</sequence>
<accession>A0A084JKN9</accession>
<dbReference type="Pfam" id="PF00383">
    <property type="entry name" value="dCMP_cyt_deam_1"/>
    <property type="match status" value="1"/>
</dbReference>
<evidence type="ECO:0000259" key="1">
    <source>
        <dbReference type="PROSITE" id="PS51747"/>
    </source>
</evidence>
<dbReference type="STRING" id="29354.IO98_14565"/>
<keyword evidence="3" id="KW-1185">Reference proteome</keyword>
<dbReference type="GO" id="GO:0002100">
    <property type="term" value="P:tRNA wobble adenosine to inosine editing"/>
    <property type="evidence" value="ECO:0007669"/>
    <property type="project" value="TreeGrafter"/>
</dbReference>
<dbReference type="InterPro" id="IPR002125">
    <property type="entry name" value="CMP_dCMP_dom"/>
</dbReference>
<organism evidence="2 3">
    <name type="scientific">Lacrimispora celerecrescens</name>
    <dbReference type="NCBI Taxonomy" id="29354"/>
    <lineage>
        <taxon>Bacteria</taxon>
        <taxon>Bacillati</taxon>
        <taxon>Bacillota</taxon>
        <taxon>Clostridia</taxon>
        <taxon>Lachnospirales</taxon>
        <taxon>Lachnospiraceae</taxon>
        <taxon>Lacrimispora</taxon>
    </lineage>
</organism>
<dbReference type="PANTHER" id="PTHR11079:SF202">
    <property type="entry name" value="TRNA-SPECIFIC ADENOSINE DEAMINASE"/>
    <property type="match status" value="1"/>
</dbReference>
<comment type="caution">
    <text evidence="2">The sequence shown here is derived from an EMBL/GenBank/DDBJ whole genome shotgun (WGS) entry which is preliminary data.</text>
</comment>
<protein>
    <submittedName>
        <fullName evidence="2">CMP deaminase</fullName>
    </submittedName>
</protein>
<dbReference type="InterPro" id="IPR016193">
    <property type="entry name" value="Cytidine_deaminase-like"/>
</dbReference>
<name>A0A084JKN9_9FIRM</name>
<dbReference type="Gene3D" id="3.40.140.10">
    <property type="entry name" value="Cytidine Deaminase, domain 2"/>
    <property type="match status" value="1"/>
</dbReference>
<dbReference type="RefSeq" id="WP_038282228.1">
    <property type="nucleotide sequence ID" value="NZ_JPME01000017.1"/>
</dbReference>
<dbReference type="EMBL" id="JPME01000017">
    <property type="protein sequence ID" value="KEZ89523.1"/>
    <property type="molecule type" value="Genomic_DNA"/>
</dbReference>
<dbReference type="GO" id="GO:0052717">
    <property type="term" value="F:tRNA-specific adenosine-34 deaminase activity"/>
    <property type="evidence" value="ECO:0007669"/>
    <property type="project" value="TreeGrafter"/>
</dbReference>
<dbReference type="CDD" id="cd01285">
    <property type="entry name" value="nucleoside_deaminase"/>
    <property type="match status" value="1"/>
</dbReference>
<dbReference type="AlphaFoldDB" id="A0A084JKN9"/>
<proteinExistence type="predicted"/>
<evidence type="ECO:0000313" key="2">
    <source>
        <dbReference type="EMBL" id="KEZ89523.1"/>
    </source>
</evidence>
<feature type="domain" description="CMP/dCMP-type deaminase" evidence="1">
    <location>
        <begin position="11"/>
        <end position="118"/>
    </location>
</feature>
<dbReference type="Proteomes" id="UP000028525">
    <property type="component" value="Unassembled WGS sequence"/>
</dbReference>
<evidence type="ECO:0000313" key="3">
    <source>
        <dbReference type="Proteomes" id="UP000028525"/>
    </source>
</evidence>
<gene>
    <name evidence="2" type="ORF">IO98_14565</name>
</gene>
<dbReference type="PROSITE" id="PS51747">
    <property type="entry name" value="CYT_DCMP_DEAMINASES_2"/>
    <property type="match status" value="1"/>
</dbReference>
<dbReference type="PANTHER" id="PTHR11079">
    <property type="entry name" value="CYTOSINE DEAMINASE FAMILY MEMBER"/>
    <property type="match status" value="1"/>
</dbReference>
<dbReference type="SUPFAM" id="SSF53927">
    <property type="entry name" value="Cytidine deaminase-like"/>
    <property type="match status" value="1"/>
</dbReference>